<dbReference type="CDD" id="cd17541">
    <property type="entry name" value="REC_CheB-like"/>
    <property type="match status" value="1"/>
</dbReference>
<dbReference type="SMART" id="SM00448">
    <property type="entry name" value="REC"/>
    <property type="match status" value="1"/>
</dbReference>
<dbReference type="Gene3D" id="3.40.50.2300">
    <property type="match status" value="1"/>
</dbReference>
<name>A0ABY3C9Q0_9GAMM</name>
<dbReference type="InterPro" id="IPR001789">
    <property type="entry name" value="Sig_transdc_resp-reg_receiver"/>
</dbReference>
<gene>
    <name evidence="3" type="ORF">EKO24_013505</name>
</gene>
<accession>A0ABY3C9Q0</accession>
<reference evidence="3 4" key="1">
    <citation type="journal article" date="2019" name="Antonie Van Leeuwenhoek">
        <title>Description of 'Ca. Methylobacter oryzae' KRF1, a novel species from the environmentally important Methylobacter clade 2.</title>
        <authorList>
            <person name="Khatri K."/>
            <person name="Mohite J.A."/>
            <person name="Pandit P.S."/>
            <person name="Bahulikar R."/>
            <person name="Rahalkar M.C."/>
        </authorList>
    </citation>
    <scope>NUCLEOTIDE SEQUENCE [LARGE SCALE GENOMIC DNA]</scope>
    <source>
        <strain evidence="3 4">KRF1</strain>
    </source>
</reference>
<dbReference type="Proteomes" id="UP000733744">
    <property type="component" value="Unassembled WGS sequence"/>
</dbReference>
<organism evidence="3 4">
    <name type="scientific">Candidatus Methylobacter oryzae</name>
    <dbReference type="NCBI Taxonomy" id="2497749"/>
    <lineage>
        <taxon>Bacteria</taxon>
        <taxon>Pseudomonadati</taxon>
        <taxon>Pseudomonadota</taxon>
        <taxon>Gammaproteobacteria</taxon>
        <taxon>Methylococcales</taxon>
        <taxon>Methylococcaceae</taxon>
        <taxon>Methylobacter</taxon>
    </lineage>
</organism>
<sequence length="135" mass="14716">MEHKVLVVDDSVMMRTVIRSFVSKMPEFKAVAFAENGKKALEELDNHKDLSLILLDIEMPEMDGLEFLRYAKLKSKAKIVILSSVALSGSPYAAKARELGADAIVTKPSGAVSLDLVDKRGDELAGVMRRLVGLG</sequence>
<dbReference type="PANTHER" id="PTHR42872">
    <property type="entry name" value="PROTEIN-GLUTAMATE METHYLESTERASE/PROTEIN-GLUTAMINE GLUTAMINASE"/>
    <property type="match status" value="1"/>
</dbReference>
<dbReference type="PROSITE" id="PS50110">
    <property type="entry name" value="RESPONSE_REGULATORY"/>
    <property type="match status" value="1"/>
</dbReference>
<dbReference type="RefSeq" id="WP_127027557.1">
    <property type="nucleotide sequence ID" value="NZ_RYFG02000103.1"/>
</dbReference>
<dbReference type="SUPFAM" id="SSF52172">
    <property type="entry name" value="CheY-like"/>
    <property type="match status" value="1"/>
</dbReference>
<comment type="caution">
    <text evidence="3">The sequence shown here is derived from an EMBL/GenBank/DDBJ whole genome shotgun (WGS) entry which is preliminary data.</text>
</comment>
<feature type="modified residue" description="4-aspartylphosphate" evidence="1">
    <location>
        <position position="56"/>
    </location>
</feature>
<keyword evidence="4" id="KW-1185">Reference proteome</keyword>
<evidence type="ECO:0000313" key="4">
    <source>
        <dbReference type="Proteomes" id="UP000733744"/>
    </source>
</evidence>
<protein>
    <submittedName>
        <fullName evidence="3">Response regulator</fullName>
    </submittedName>
</protein>
<feature type="domain" description="Response regulatory" evidence="2">
    <location>
        <begin position="4"/>
        <end position="122"/>
    </location>
</feature>
<dbReference type="PANTHER" id="PTHR42872:SF3">
    <property type="entry name" value="PROTEIN-GLUTAMATE METHYLESTERASE_PROTEIN-GLUTAMINE GLUTAMINASE 1"/>
    <property type="match status" value="1"/>
</dbReference>
<proteinExistence type="predicted"/>
<dbReference type="EMBL" id="RYFG02000103">
    <property type="protein sequence ID" value="TRW93122.1"/>
    <property type="molecule type" value="Genomic_DNA"/>
</dbReference>
<evidence type="ECO:0000313" key="3">
    <source>
        <dbReference type="EMBL" id="TRW93122.1"/>
    </source>
</evidence>
<evidence type="ECO:0000256" key="1">
    <source>
        <dbReference type="PROSITE-ProRule" id="PRU00169"/>
    </source>
</evidence>
<evidence type="ECO:0000259" key="2">
    <source>
        <dbReference type="PROSITE" id="PS50110"/>
    </source>
</evidence>
<dbReference type="InterPro" id="IPR011006">
    <property type="entry name" value="CheY-like_superfamily"/>
</dbReference>
<keyword evidence="1" id="KW-0597">Phosphoprotein</keyword>
<dbReference type="Pfam" id="PF00072">
    <property type="entry name" value="Response_reg"/>
    <property type="match status" value="1"/>
</dbReference>